<dbReference type="GeneID" id="123065165"/>
<organism evidence="2">
    <name type="scientific">Triticum aestivum</name>
    <name type="common">Wheat</name>
    <dbReference type="NCBI Taxonomy" id="4565"/>
    <lineage>
        <taxon>Eukaryota</taxon>
        <taxon>Viridiplantae</taxon>
        <taxon>Streptophyta</taxon>
        <taxon>Embryophyta</taxon>
        <taxon>Tracheophyta</taxon>
        <taxon>Spermatophyta</taxon>
        <taxon>Magnoliopsida</taxon>
        <taxon>Liliopsida</taxon>
        <taxon>Poales</taxon>
        <taxon>Poaceae</taxon>
        <taxon>BOP clade</taxon>
        <taxon>Pooideae</taxon>
        <taxon>Triticodae</taxon>
        <taxon>Triticeae</taxon>
        <taxon>Triticinae</taxon>
        <taxon>Triticum</taxon>
    </lineage>
</organism>
<dbReference type="InterPro" id="IPR021102">
    <property type="entry name" value="PNGase_A"/>
</dbReference>
<dbReference type="AlphaFoldDB" id="A0A3B6FIS6"/>
<protein>
    <recommendedName>
        <fullName evidence="1">Peptide N-acetyl-beta-D-glucosaminyl asparaginase amidase A N-terminal domain-containing protein</fullName>
    </recommendedName>
</protein>
<proteinExistence type="predicted"/>
<dbReference type="Pfam" id="PF12222">
    <property type="entry name" value="PNGaseA"/>
    <property type="match status" value="1"/>
</dbReference>
<gene>
    <name evidence="2" type="primary">LOC123065165</name>
</gene>
<dbReference type="EnsemblPlants" id="TraesCS3B02G168200.1">
    <property type="protein sequence ID" value="TraesCS3B02G168200.1.cds1"/>
    <property type="gene ID" value="TraesCS3B02G168200"/>
</dbReference>
<name>A0A3B6FIS6_WHEAT</name>
<reference evidence="2" key="2">
    <citation type="submission" date="2018-10" db="UniProtKB">
        <authorList>
            <consortium name="EnsemblPlants"/>
        </authorList>
    </citation>
    <scope>IDENTIFICATION</scope>
</reference>
<sequence length="608" mass="66088">MPLHSRSTMAEHFAQVLLLFLLLAITSLPISMASLHKLRLSASEVAAIEERAPPPPDQPTTFFEVDRPHRPPPGSFGPCSTVLLSHSFAYTYTKPPVTAAYSPPPCLAAAGGHASLISLAVLEWRAACRGVQYDRIFGVWLGGAELLRGCTAEPRRNGIEWSVSKDITKYASLLAARNPSTLAVYLGNVVDEQYTGVYHANLTLHLYFRHPPQPPQPGLGPADVIFPVSRSLPLNDGLWFQIQNGEDVGSASLAVPTNAYRAVLEVYLSYHAHDEFWYTNTIGSNGPFREVTVTIDGDLVGAVWPFPVIYTGGINPLLWRPITGIGSFNLPSYDIEITPFLEKLLDGKAHEFGLSVTNAKDAWFIDANLHLWLDPRGAPTTASTTSYDAPPLDSTTAFRPDGPGTEFYYTTAFRRISATGWVQTPSYGKITATWTQRLSYDNTNEVEGDSQQVVNQTTEAYSGVHVTDRGGIAYSQEAQQSFRLDVFVGVVNEAFNGSYTVARDVRLGFAEERVAAGRAGFFWSRSLSNAQECAVNVDVDDEGNVVGVSSGTRQNYRYEATDGCYSRDVASSGYGIVSDRSDEVCVKGSFPSGVGAVASPALARRTSS</sequence>
<reference evidence="2" key="1">
    <citation type="submission" date="2018-08" db="EMBL/GenBank/DDBJ databases">
        <authorList>
            <person name="Rossello M."/>
        </authorList>
    </citation>
    <scope>NUCLEOTIDE SEQUENCE [LARGE SCALE GENOMIC DNA]</scope>
    <source>
        <strain evidence="2">cv. Chinese Spring</strain>
    </source>
</reference>
<dbReference type="OMA" id="YLSYHSD"/>
<dbReference type="PANTHER" id="PTHR31104">
    <property type="entry name" value="PEPTIDE-N4-(N-ACETYL-BETA-GLUCOSAMINYL)ASPARAGINE AMIDASE A PROTEIN"/>
    <property type="match status" value="1"/>
</dbReference>
<dbReference type="RefSeq" id="XP_044344451.1">
    <property type="nucleotide sequence ID" value="XM_044488516.1"/>
</dbReference>
<dbReference type="Pfam" id="PF25156">
    <property type="entry name" value="PNGase_A_C"/>
    <property type="match status" value="1"/>
</dbReference>
<dbReference type="Gramene" id="TraesCS3B03G0401700.1">
    <property type="protein sequence ID" value="TraesCS3B03G0401700.1.CDS1"/>
    <property type="gene ID" value="TraesCS3B03G0401700"/>
</dbReference>
<accession>A0A3B6FIS6</accession>
<dbReference type="OrthoDB" id="339900at2759"/>
<keyword evidence="3" id="KW-1185">Reference proteome</keyword>
<dbReference type="Proteomes" id="UP000019116">
    <property type="component" value="Chromosome 3B"/>
</dbReference>
<dbReference type="PaxDb" id="4565-Traes_3B_1812C2FB4.1"/>
<dbReference type="Gramene" id="TraesCS3B02G168200.1">
    <property type="protein sequence ID" value="TraesCS3B02G168200.1.cds1"/>
    <property type="gene ID" value="TraesCS3B02G168200"/>
</dbReference>
<evidence type="ECO:0000313" key="2">
    <source>
        <dbReference type="EnsemblPlants" id="TraesCS3B02G168200.1.cds1"/>
    </source>
</evidence>
<evidence type="ECO:0000259" key="1">
    <source>
        <dbReference type="Pfam" id="PF12222"/>
    </source>
</evidence>
<dbReference type="STRING" id="4565.A0A3B6FIS6"/>
<dbReference type="InterPro" id="IPR056948">
    <property type="entry name" value="PNGaseA_N"/>
</dbReference>
<evidence type="ECO:0000313" key="3">
    <source>
        <dbReference type="Proteomes" id="UP000019116"/>
    </source>
</evidence>
<feature type="domain" description="Peptide N-acetyl-beta-D-glucosaminyl asparaginase amidase A N-terminal" evidence="1">
    <location>
        <begin position="77"/>
        <end position="389"/>
    </location>
</feature>